<gene>
    <name evidence="2" type="ORF">ACFOPQ_09800</name>
</gene>
<organism evidence="2 3">
    <name type="scientific">Deinococcus antarcticus</name>
    <dbReference type="NCBI Taxonomy" id="1298767"/>
    <lineage>
        <taxon>Bacteria</taxon>
        <taxon>Thermotogati</taxon>
        <taxon>Deinococcota</taxon>
        <taxon>Deinococci</taxon>
        <taxon>Deinococcales</taxon>
        <taxon>Deinococcaceae</taxon>
        <taxon>Deinococcus</taxon>
    </lineage>
</organism>
<keyword evidence="3" id="KW-1185">Reference proteome</keyword>
<name>A0ABV8A9E2_9DEIO</name>
<dbReference type="InterPro" id="IPR019606">
    <property type="entry name" value="GerMN"/>
</dbReference>
<dbReference type="Pfam" id="PF10646">
    <property type="entry name" value="Germane"/>
    <property type="match status" value="1"/>
</dbReference>
<dbReference type="RefSeq" id="WP_380077572.1">
    <property type="nucleotide sequence ID" value="NZ_JBHRZF010000119.1"/>
</dbReference>
<protein>
    <submittedName>
        <fullName evidence="2">GerMN domain-containing protein</fullName>
    </submittedName>
</protein>
<dbReference type="EMBL" id="JBHRZF010000119">
    <property type="protein sequence ID" value="MFC3861053.1"/>
    <property type="molecule type" value="Genomic_DNA"/>
</dbReference>
<dbReference type="SMART" id="SM00909">
    <property type="entry name" value="Germane"/>
    <property type="match status" value="1"/>
</dbReference>
<dbReference type="Proteomes" id="UP001595748">
    <property type="component" value="Unassembled WGS sequence"/>
</dbReference>
<reference evidence="3" key="1">
    <citation type="journal article" date="2019" name="Int. J. Syst. Evol. Microbiol.">
        <title>The Global Catalogue of Microorganisms (GCM) 10K type strain sequencing project: providing services to taxonomists for standard genome sequencing and annotation.</title>
        <authorList>
            <consortium name="The Broad Institute Genomics Platform"/>
            <consortium name="The Broad Institute Genome Sequencing Center for Infectious Disease"/>
            <person name="Wu L."/>
            <person name="Ma J."/>
        </authorList>
    </citation>
    <scope>NUCLEOTIDE SEQUENCE [LARGE SCALE GENOMIC DNA]</scope>
    <source>
        <strain evidence="3">CCTCC AB 2013263</strain>
    </source>
</reference>
<comment type="caution">
    <text evidence="2">The sequence shown here is derived from an EMBL/GenBank/DDBJ whole genome shotgun (WGS) entry which is preliminary data.</text>
</comment>
<evidence type="ECO:0000259" key="1">
    <source>
        <dbReference type="SMART" id="SM00909"/>
    </source>
</evidence>
<sequence>MISLRKLFSLFNVLALLVLLAAAFALNFVQRPAALPELPKLELTEVHPVKMKVYYTDKQVQSIKGIDRTVSVAEETTSALAQAATNAWARGPGGDGNDVLAVVPAGTPAPRVYVRGVHYYVDLPAAYGKLNYGTSGERVLLCSLTRTLLEKRGQDVTFLLEGKNIETLGHLDLRDAFTRQDCMDQ</sequence>
<evidence type="ECO:0000313" key="2">
    <source>
        <dbReference type="EMBL" id="MFC3861053.1"/>
    </source>
</evidence>
<accession>A0ABV8A9E2</accession>
<proteinExistence type="predicted"/>
<evidence type="ECO:0000313" key="3">
    <source>
        <dbReference type="Proteomes" id="UP001595748"/>
    </source>
</evidence>
<feature type="domain" description="GerMN" evidence="1">
    <location>
        <begin position="81"/>
        <end position="169"/>
    </location>
</feature>